<dbReference type="PANTHER" id="PTHR45661:SF3">
    <property type="entry name" value="IG-LIKE DOMAIN-CONTAINING PROTEIN"/>
    <property type="match status" value="1"/>
</dbReference>
<evidence type="ECO:0000313" key="1">
    <source>
        <dbReference type="EMBL" id="TFB84725.1"/>
    </source>
</evidence>
<dbReference type="EMBL" id="SOFE01000015">
    <property type="protein sequence ID" value="TFB84725.1"/>
    <property type="molecule type" value="Genomic_DNA"/>
</dbReference>
<dbReference type="InterPro" id="IPR032675">
    <property type="entry name" value="LRR_dom_sf"/>
</dbReference>
<proteinExistence type="predicted"/>
<dbReference type="InterPro" id="IPR026906">
    <property type="entry name" value="LRR_5"/>
</dbReference>
<protein>
    <submittedName>
        <fullName evidence="1">Leucine-rich repeat domain-containing protein</fullName>
    </submittedName>
</protein>
<dbReference type="Pfam" id="PF13306">
    <property type="entry name" value="LRR_5"/>
    <property type="match status" value="1"/>
</dbReference>
<comment type="caution">
    <text evidence="1">The sequence shown here is derived from an EMBL/GenBank/DDBJ whole genome shotgun (WGS) entry which is preliminary data.</text>
</comment>
<organism evidence="1 2">
    <name type="scientific">Cryobacterium levicorallinum</name>
    <dbReference type="NCBI Taxonomy" id="995038"/>
    <lineage>
        <taxon>Bacteria</taxon>
        <taxon>Bacillati</taxon>
        <taxon>Actinomycetota</taxon>
        <taxon>Actinomycetes</taxon>
        <taxon>Micrococcales</taxon>
        <taxon>Microbacteriaceae</taxon>
        <taxon>Cryobacterium</taxon>
    </lineage>
</organism>
<dbReference type="PANTHER" id="PTHR45661">
    <property type="entry name" value="SURFACE ANTIGEN"/>
    <property type="match status" value="1"/>
</dbReference>
<name>A0A4R8VLG4_9MICO</name>
<reference evidence="1 2" key="1">
    <citation type="submission" date="2019-03" db="EMBL/GenBank/DDBJ databases">
        <title>Genomics of glacier-inhabiting Cryobacterium strains.</title>
        <authorList>
            <person name="Liu Q."/>
            <person name="Xin Y.-H."/>
        </authorList>
    </citation>
    <scope>NUCLEOTIDE SEQUENCE [LARGE SCALE GENOMIC DNA]</scope>
    <source>
        <strain evidence="1 2">Hh34</strain>
    </source>
</reference>
<sequence length="282" mass="29860">MGRKQREVIYKRRPHVGWFQRSTGAVPGLPCAGEGRRVASLLVTTTRPVLDENCFTADSGITYAYCAEPGTVVAIGYDGPSTVVIPDSVWNGLDEYLVTAVADEFFSAVTLDAVSIGENVTTIGSWAFINDNLTTILFSKSLTFIGEGAFAGNELSTVEIPASVTTLGNGAFANNPLRSVTLHEGLTEIGAYAFEETELTRIAIPGSMTAIGQGAFSGAPLAAATFAGTAPSIHSRLDRGTPTFDTESGLVVYYSSQRNAEGGFTSPTWLGYDSVVDTIEFQ</sequence>
<accession>A0A4R8VLG4</accession>
<gene>
    <name evidence="1" type="ORF">E3O11_09415</name>
</gene>
<dbReference type="InterPro" id="IPR053139">
    <property type="entry name" value="Surface_bspA-like"/>
</dbReference>
<dbReference type="AlphaFoldDB" id="A0A4R8VLG4"/>
<dbReference type="Proteomes" id="UP000297963">
    <property type="component" value="Unassembled WGS sequence"/>
</dbReference>
<dbReference type="Gene3D" id="3.80.10.10">
    <property type="entry name" value="Ribonuclease Inhibitor"/>
    <property type="match status" value="2"/>
</dbReference>
<evidence type="ECO:0000313" key="2">
    <source>
        <dbReference type="Proteomes" id="UP000297963"/>
    </source>
</evidence>